<feature type="transmembrane region" description="Helical" evidence="8">
    <location>
        <begin position="198"/>
        <end position="217"/>
    </location>
</feature>
<comment type="caution">
    <text evidence="9">The sequence shown here is derived from an EMBL/GenBank/DDBJ whole genome shotgun (WGS) entry which is preliminary data.</text>
</comment>
<evidence type="ECO:0000313" key="9">
    <source>
        <dbReference type="EMBL" id="MCY0146853.1"/>
    </source>
</evidence>
<gene>
    <name evidence="9" type="ORF">OEG84_03760</name>
</gene>
<feature type="transmembrane region" description="Helical" evidence="8">
    <location>
        <begin position="129"/>
        <end position="152"/>
    </location>
</feature>
<feature type="transmembrane region" description="Helical" evidence="8">
    <location>
        <begin position="229"/>
        <end position="246"/>
    </location>
</feature>
<dbReference type="RefSeq" id="WP_267652492.1">
    <property type="nucleotide sequence ID" value="NZ_JAOVZR010000001.1"/>
</dbReference>
<organism evidence="9 10">
    <name type="scientific">Hoeflea algicola</name>
    <dbReference type="NCBI Taxonomy" id="2983763"/>
    <lineage>
        <taxon>Bacteria</taxon>
        <taxon>Pseudomonadati</taxon>
        <taxon>Pseudomonadota</taxon>
        <taxon>Alphaproteobacteria</taxon>
        <taxon>Hyphomicrobiales</taxon>
        <taxon>Rhizobiaceae</taxon>
        <taxon>Hoeflea</taxon>
    </lineage>
</organism>
<evidence type="ECO:0000256" key="1">
    <source>
        <dbReference type="ARBA" id="ARBA00004651"/>
    </source>
</evidence>
<evidence type="ECO:0000256" key="4">
    <source>
        <dbReference type="ARBA" id="ARBA00022475"/>
    </source>
</evidence>
<keyword evidence="6 8" id="KW-1133">Transmembrane helix</keyword>
<feature type="transmembrane region" description="Helical" evidence="8">
    <location>
        <begin position="173"/>
        <end position="192"/>
    </location>
</feature>
<protein>
    <recommendedName>
        <fullName evidence="8">Probable membrane transporter protein</fullName>
    </recommendedName>
</protein>
<dbReference type="PANTHER" id="PTHR30269">
    <property type="entry name" value="TRANSMEMBRANE PROTEIN YFCA"/>
    <property type="match status" value="1"/>
</dbReference>
<comment type="subcellular location">
    <subcellularLocation>
        <location evidence="1 8">Cell membrane</location>
        <topology evidence="1 8">Multi-pass membrane protein</topology>
    </subcellularLocation>
</comment>
<evidence type="ECO:0000256" key="2">
    <source>
        <dbReference type="ARBA" id="ARBA00009142"/>
    </source>
</evidence>
<keyword evidence="4 8" id="KW-1003">Cell membrane</keyword>
<keyword evidence="7 8" id="KW-0472">Membrane</keyword>
<evidence type="ECO:0000256" key="7">
    <source>
        <dbReference type="ARBA" id="ARBA00023136"/>
    </source>
</evidence>
<feature type="transmembrane region" description="Helical" evidence="8">
    <location>
        <begin position="6"/>
        <end position="32"/>
    </location>
</feature>
<evidence type="ECO:0000256" key="6">
    <source>
        <dbReference type="ARBA" id="ARBA00022989"/>
    </source>
</evidence>
<reference evidence="9" key="1">
    <citation type="submission" date="2022-10" db="EMBL/GenBank/DDBJ databases">
        <title>Hoeflea sp. G2-23, isolated from marine algae.</title>
        <authorList>
            <person name="Kristyanto S."/>
            <person name="Kim J.M."/>
            <person name="Jeon C.O."/>
        </authorList>
    </citation>
    <scope>NUCLEOTIDE SEQUENCE</scope>
    <source>
        <strain evidence="9">G2-23</strain>
    </source>
</reference>
<sequence length="247" mass="26374">MSPELLAWLLVGAAAGGFVNGLAGFGTALFALGFWLNIMPPQQAVAVVLITSILSGLQGVFVMRATIAANSRRLLQFLLPGLIGVPIGLTLLEYLEAGSLKLTIGIFMLFYGGFFIARQSLPVVDGPRAYTQMAIGFIGGILGGAASLSGALPTMWSALRPWNKAEQRAVLQPYNVIVLTVSAIILGVQGTYDRETLILIGIALPTTLLAAHVGLMVFHRMQDRHFSRLLIVMMFVSGCTILVGQLF</sequence>
<dbReference type="InterPro" id="IPR052017">
    <property type="entry name" value="TSUP"/>
</dbReference>
<dbReference type="PANTHER" id="PTHR30269:SF37">
    <property type="entry name" value="MEMBRANE TRANSPORTER PROTEIN"/>
    <property type="match status" value="1"/>
</dbReference>
<keyword evidence="10" id="KW-1185">Reference proteome</keyword>
<accession>A0ABT3Z5C2</accession>
<evidence type="ECO:0000256" key="5">
    <source>
        <dbReference type="ARBA" id="ARBA00022692"/>
    </source>
</evidence>
<keyword evidence="3" id="KW-0813">Transport</keyword>
<dbReference type="Proteomes" id="UP001073227">
    <property type="component" value="Unassembled WGS sequence"/>
</dbReference>
<feature type="transmembrane region" description="Helical" evidence="8">
    <location>
        <begin position="44"/>
        <end position="62"/>
    </location>
</feature>
<dbReference type="InterPro" id="IPR002781">
    <property type="entry name" value="TM_pro_TauE-like"/>
</dbReference>
<feature type="transmembrane region" description="Helical" evidence="8">
    <location>
        <begin position="99"/>
        <end position="117"/>
    </location>
</feature>
<evidence type="ECO:0000313" key="10">
    <source>
        <dbReference type="Proteomes" id="UP001073227"/>
    </source>
</evidence>
<name>A0ABT3Z5C2_9HYPH</name>
<feature type="transmembrane region" description="Helical" evidence="8">
    <location>
        <begin position="74"/>
        <end position="92"/>
    </location>
</feature>
<dbReference type="EMBL" id="JAOVZR010000001">
    <property type="protein sequence ID" value="MCY0146853.1"/>
    <property type="molecule type" value="Genomic_DNA"/>
</dbReference>
<evidence type="ECO:0000256" key="8">
    <source>
        <dbReference type="RuleBase" id="RU363041"/>
    </source>
</evidence>
<evidence type="ECO:0000256" key="3">
    <source>
        <dbReference type="ARBA" id="ARBA00022448"/>
    </source>
</evidence>
<proteinExistence type="inferred from homology"/>
<keyword evidence="5 8" id="KW-0812">Transmembrane</keyword>
<dbReference type="Pfam" id="PF01925">
    <property type="entry name" value="TauE"/>
    <property type="match status" value="1"/>
</dbReference>
<comment type="similarity">
    <text evidence="2 8">Belongs to the 4-toluene sulfonate uptake permease (TSUP) (TC 2.A.102) family.</text>
</comment>